<dbReference type="PANTHER" id="PTHR30563">
    <property type="entry name" value="DNA RECOMBINATION PROTEIN RMUC"/>
    <property type="match status" value="1"/>
</dbReference>
<comment type="function">
    <text evidence="1">Involved in DNA recombination.</text>
</comment>
<gene>
    <name evidence="6" type="ORF">CQA53_01565</name>
</gene>
<reference evidence="6 7" key="1">
    <citation type="submission" date="2018-04" db="EMBL/GenBank/DDBJ databases">
        <title>Novel Campyloabacter and Helicobacter Species and Strains.</title>
        <authorList>
            <person name="Mannion A.J."/>
            <person name="Shen Z."/>
            <person name="Fox J.G."/>
        </authorList>
    </citation>
    <scope>NUCLEOTIDE SEQUENCE [LARGE SCALE GENOMIC DNA]</scope>
    <source>
        <strain evidence="6 7">MIT 17-337</strain>
    </source>
</reference>
<sequence length="462" mass="54400">MQKRYINALQQQFHDIQFQCTKQENEYNLKIQELRLKNEYFETTLQDKIKELESLSLAKDSQITILKNEYEKKIQESLNEQEQKFQFQIIQKQQEIQEILRTEREKQEVLMKEAFRNLSNELLEEKSKQFQEQQHTSLKPLHEEIIRFKHEIAQNTKEHSEKQIALKEEIKHLRDMSLQVSQDASNLANAMRGDSKMQGQWGEVILERLLEKSGLQKNREYFTQFNIKNELQQNLRPDIVIQLPNDRFVVVDSKVSLSAYEKLVNETDSDIFLNEHIESVKNHIKSLASKQYQNYIVGGKLDFVIMFMPIEGAYNLLLKENMNLFLEAYQKGIILSSPATLMVILRLIHHIWSNEAKDKNIYRILDECMKLIRKFDNFTKNMDKIERALESAKSAYSDANTQLRGKGSMASYVRNLDNLMSKLYTQGDEEIMQPLMQNLCLPDSIKKENQKNPHTISHDSSS</sequence>
<evidence type="ECO:0000256" key="4">
    <source>
        <dbReference type="ARBA" id="ARBA00023172"/>
    </source>
</evidence>
<dbReference type="InterPro" id="IPR003798">
    <property type="entry name" value="DNA_recombination_RmuC"/>
</dbReference>
<proteinExistence type="inferred from homology"/>
<evidence type="ECO:0000256" key="2">
    <source>
        <dbReference type="ARBA" id="ARBA00009840"/>
    </source>
</evidence>
<dbReference type="GO" id="GO:0006310">
    <property type="term" value="P:DNA recombination"/>
    <property type="evidence" value="ECO:0007669"/>
    <property type="project" value="UniProtKB-KW"/>
</dbReference>
<name>A0A3D8IQG4_9HELI</name>
<dbReference type="Pfam" id="PF02646">
    <property type="entry name" value="RmuC"/>
    <property type="match status" value="1"/>
</dbReference>
<accession>A0A3D8IQG4</accession>
<evidence type="ECO:0000313" key="6">
    <source>
        <dbReference type="EMBL" id="RDU67155.1"/>
    </source>
</evidence>
<dbReference type="OrthoDB" id="9765111at2"/>
<keyword evidence="7" id="KW-1185">Reference proteome</keyword>
<dbReference type="EMBL" id="NXLQ01000002">
    <property type="protein sequence ID" value="RDU67155.1"/>
    <property type="molecule type" value="Genomic_DNA"/>
</dbReference>
<evidence type="ECO:0000256" key="5">
    <source>
        <dbReference type="SAM" id="Coils"/>
    </source>
</evidence>
<keyword evidence="3 5" id="KW-0175">Coiled coil</keyword>
<feature type="coiled-coil region" evidence="5">
    <location>
        <begin position="375"/>
        <end position="402"/>
    </location>
</feature>
<evidence type="ECO:0000313" key="7">
    <source>
        <dbReference type="Proteomes" id="UP000256379"/>
    </source>
</evidence>
<organism evidence="6 7">
    <name type="scientific">Helicobacter didelphidarum</name>
    <dbReference type="NCBI Taxonomy" id="2040648"/>
    <lineage>
        <taxon>Bacteria</taxon>
        <taxon>Pseudomonadati</taxon>
        <taxon>Campylobacterota</taxon>
        <taxon>Epsilonproteobacteria</taxon>
        <taxon>Campylobacterales</taxon>
        <taxon>Helicobacteraceae</taxon>
        <taxon>Helicobacter</taxon>
    </lineage>
</organism>
<evidence type="ECO:0000256" key="1">
    <source>
        <dbReference type="ARBA" id="ARBA00003416"/>
    </source>
</evidence>
<dbReference type="AlphaFoldDB" id="A0A3D8IQG4"/>
<comment type="caution">
    <text evidence="6">The sequence shown here is derived from an EMBL/GenBank/DDBJ whole genome shotgun (WGS) entry which is preliminary data.</text>
</comment>
<dbReference type="PANTHER" id="PTHR30563:SF0">
    <property type="entry name" value="DNA RECOMBINATION PROTEIN RMUC"/>
    <property type="match status" value="1"/>
</dbReference>
<dbReference type="Proteomes" id="UP000256379">
    <property type="component" value="Unassembled WGS sequence"/>
</dbReference>
<keyword evidence="4" id="KW-0233">DNA recombination</keyword>
<evidence type="ECO:0000256" key="3">
    <source>
        <dbReference type="ARBA" id="ARBA00023054"/>
    </source>
</evidence>
<protein>
    <submittedName>
        <fullName evidence="6">DNA recombination protein RmuC</fullName>
    </submittedName>
</protein>
<comment type="similarity">
    <text evidence="2">Belongs to the RmuC family.</text>
</comment>